<dbReference type="eggNOG" id="COG1595">
    <property type="taxonomic scope" value="Bacteria"/>
</dbReference>
<reference evidence="8 9" key="1">
    <citation type="journal article" date="2010" name="Stand. Genomic Sci.">
        <title>Complete genome sequence of Desulfarculus baarsii type strain (2st14).</title>
        <authorList>
            <person name="Sun H."/>
            <person name="Spring S."/>
            <person name="Lapidus A."/>
            <person name="Davenport K."/>
            <person name="Del Rio T.G."/>
            <person name="Tice H."/>
            <person name="Nolan M."/>
            <person name="Copeland A."/>
            <person name="Cheng J.F."/>
            <person name="Lucas S."/>
            <person name="Tapia R."/>
            <person name="Goodwin L."/>
            <person name="Pitluck S."/>
            <person name="Ivanova N."/>
            <person name="Pagani I."/>
            <person name="Mavromatis K."/>
            <person name="Ovchinnikova G."/>
            <person name="Pati A."/>
            <person name="Chen A."/>
            <person name="Palaniappan K."/>
            <person name="Hauser L."/>
            <person name="Chang Y.J."/>
            <person name="Jeffries C.D."/>
            <person name="Detter J.C."/>
            <person name="Han C."/>
            <person name="Rohde M."/>
            <person name="Brambilla E."/>
            <person name="Goker M."/>
            <person name="Woyke T."/>
            <person name="Bristow J."/>
            <person name="Eisen J.A."/>
            <person name="Markowitz V."/>
            <person name="Hugenholtz P."/>
            <person name="Kyrpides N.C."/>
            <person name="Klenk H.P."/>
            <person name="Land M."/>
        </authorList>
    </citation>
    <scope>NUCLEOTIDE SEQUENCE [LARGE SCALE GENOMIC DNA]</scope>
    <source>
        <strain evidence="9">ATCC 33931 / DSM 2075 / LMG 7858 / VKM B-1802 / 2st14</strain>
    </source>
</reference>
<dbReference type="RefSeq" id="WP_013259847.1">
    <property type="nucleotide sequence ID" value="NC_014365.1"/>
</dbReference>
<accession>E1QLH5</accession>
<evidence type="ECO:0000313" key="8">
    <source>
        <dbReference type="EMBL" id="ADK86410.1"/>
    </source>
</evidence>
<protein>
    <submittedName>
        <fullName evidence="8">RNA polymerase, sigma-24 subunit, ECF subfamily</fullName>
    </submittedName>
</protein>
<feature type="domain" description="RNA polymerase sigma-70 region 2" evidence="6">
    <location>
        <begin position="41"/>
        <end position="107"/>
    </location>
</feature>
<dbReference type="Gene3D" id="1.10.10.10">
    <property type="entry name" value="Winged helix-like DNA-binding domain superfamily/Winged helix DNA-binding domain"/>
    <property type="match status" value="1"/>
</dbReference>
<sequence length="209" mass="23217">MRGSAHEIGQLTEATAHSHGPNDWEIVERVVAGQTRWFETLIERHKGLVARIVGAKVPHEDAPEVAHKVFITAFESLAGYRPVAPFENWLATLAVRACCDYWRQRQRQREIPQAALSEEQLAWLEAAAAQDAGARSMAGFEAHDLLDWALGRLSPQDRMALTLLHIEGRSVAEAAELMGCSGANVKVRAFRARKRLRDVIAGEIDHRGV</sequence>
<evidence type="ECO:0000256" key="2">
    <source>
        <dbReference type="ARBA" id="ARBA00023015"/>
    </source>
</evidence>
<dbReference type="PANTHER" id="PTHR43133:SF8">
    <property type="entry name" value="RNA POLYMERASE SIGMA FACTOR HI_1459-RELATED"/>
    <property type="match status" value="1"/>
</dbReference>
<dbReference type="SUPFAM" id="SSF88659">
    <property type="entry name" value="Sigma3 and sigma4 domains of RNA polymerase sigma factors"/>
    <property type="match status" value="1"/>
</dbReference>
<evidence type="ECO:0000256" key="4">
    <source>
        <dbReference type="ARBA" id="ARBA00023125"/>
    </source>
</evidence>
<name>E1QLH5_DESB2</name>
<feature type="domain" description="RNA polymerase sigma factor 70 region 4 type 2" evidence="7">
    <location>
        <begin position="147"/>
        <end position="196"/>
    </location>
</feature>
<dbReference type="Proteomes" id="UP000009047">
    <property type="component" value="Chromosome"/>
</dbReference>
<evidence type="ECO:0000256" key="5">
    <source>
        <dbReference type="ARBA" id="ARBA00023163"/>
    </source>
</evidence>
<dbReference type="InterPro" id="IPR013249">
    <property type="entry name" value="RNA_pol_sigma70_r4_t2"/>
</dbReference>
<dbReference type="InterPro" id="IPR039425">
    <property type="entry name" value="RNA_pol_sigma-70-like"/>
</dbReference>
<evidence type="ECO:0000313" key="9">
    <source>
        <dbReference type="Proteomes" id="UP000009047"/>
    </source>
</evidence>
<proteinExistence type="inferred from homology"/>
<dbReference type="GO" id="GO:0003677">
    <property type="term" value="F:DNA binding"/>
    <property type="evidence" value="ECO:0007669"/>
    <property type="project" value="UniProtKB-KW"/>
</dbReference>
<dbReference type="InterPro" id="IPR007627">
    <property type="entry name" value="RNA_pol_sigma70_r2"/>
</dbReference>
<keyword evidence="4" id="KW-0238">DNA-binding</keyword>
<dbReference type="GO" id="GO:0006352">
    <property type="term" value="P:DNA-templated transcription initiation"/>
    <property type="evidence" value="ECO:0007669"/>
    <property type="project" value="InterPro"/>
</dbReference>
<evidence type="ECO:0000256" key="3">
    <source>
        <dbReference type="ARBA" id="ARBA00023082"/>
    </source>
</evidence>
<keyword evidence="5" id="KW-0804">Transcription</keyword>
<dbReference type="Gene3D" id="1.10.1740.10">
    <property type="match status" value="1"/>
</dbReference>
<dbReference type="GO" id="GO:0016987">
    <property type="term" value="F:sigma factor activity"/>
    <property type="evidence" value="ECO:0007669"/>
    <property type="project" value="UniProtKB-KW"/>
</dbReference>
<dbReference type="OrthoDB" id="9796555at2"/>
<dbReference type="Pfam" id="PF08281">
    <property type="entry name" value="Sigma70_r4_2"/>
    <property type="match status" value="1"/>
</dbReference>
<dbReference type="NCBIfam" id="TIGR02937">
    <property type="entry name" value="sigma70-ECF"/>
    <property type="match status" value="1"/>
</dbReference>
<evidence type="ECO:0000256" key="1">
    <source>
        <dbReference type="ARBA" id="ARBA00010641"/>
    </source>
</evidence>
<dbReference type="InterPro" id="IPR013325">
    <property type="entry name" value="RNA_pol_sigma_r2"/>
</dbReference>
<dbReference type="EMBL" id="CP002085">
    <property type="protein sequence ID" value="ADK86410.1"/>
    <property type="molecule type" value="Genomic_DNA"/>
</dbReference>
<dbReference type="InterPro" id="IPR014284">
    <property type="entry name" value="RNA_pol_sigma-70_dom"/>
</dbReference>
<dbReference type="Pfam" id="PF04542">
    <property type="entry name" value="Sigma70_r2"/>
    <property type="match status" value="1"/>
</dbReference>
<evidence type="ECO:0000259" key="7">
    <source>
        <dbReference type="Pfam" id="PF08281"/>
    </source>
</evidence>
<dbReference type="CDD" id="cd06171">
    <property type="entry name" value="Sigma70_r4"/>
    <property type="match status" value="1"/>
</dbReference>
<keyword evidence="9" id="KW-1185">Reference proteome</keyword>
<evidence type="ECO:0000259" key="6">
    <source>
        <dbReference type="Pfam" id="PF04542"/>
    </source>
</evidence>
<dbReference type="STRING" id="644282.Deba_3057"/>
<dbReference type="AlphaFoldDB" id="E1QLH5"/>
<organism evidence="8 9">
    <name type="scientific">Desulfarculus baarsii (strain ATCC 33931 / DSM 2075 / LMG 7858 / VKM B-1802 / 2st14)</name>
    <dbReference type="NCBI Taxonomy" id="644282"/>
    <lineage>
        <taxon>Bacteria</taxon>
        <taxon>Pseudomonadati</taxon>
        <taxon>Thermodesulfobacteriota</taxon>
        <taxon>Desulfarculia</taxon>
        <taxon>Desulfarculales</taxon>
        <taxon>Desulfarculaceae</taxon>
        <taxon>Desulfarculus</taxon>
    </lineage>
</organism>
<dbReference type="KEGG" id="dbr:Deba_3057"/>
<dbReference type="HOGENOM" id="CLU_047691_3_0_7"/>
<dbReference type="SUPFAM" id="SSF88946">
    <property type="entry name" value="Sigma2 domain of RNA polymerase sigma factors"/>
    <property type="match status" value="1"/>
</dbReference>
<keyword evidence="2" id="KW-0805">Transcription regulation</keyword>
<keyword evidence="3" id="KW-0731">Sigma factor</keyword>
<dbReference type="InterPro" id="IPR036388">
    <property type="entry name" value="WH-like_DNA-bd_sf"/>
</dbReference>
<dbReference type="InterPro" id="IPR013324">
    <property type="entry name" value="RNA_pol_sigma_r3/r4-like"/>
</dbReference>
<comment type="similarity">
    <text evidence="1">Belongs to the sigma-70 factor family. ECF subfamily.</text>
</comment>
<dbReference type="PANTHER" id="PTHR43133">
    <property type="entry name" value="RNA POLYMERASE ECF-TYPE SIGMA FACTO"/>
    <property type="match status" value="1"/>
</dbReference>
<gene>
    <name evidence="8" type="ordered locus">Deba_3057</name>
</gene>